<feature type="non-terminal residue" evidence="3">
    <location>
        <position position="1"/>
    </location>
</feature>
<organism evidence="3 4">
    <name type="scientific">Pristionchus mayeri</name>
    <dbReference type="NCBI Taxonomy" id="1317129"/>
    <lineage>
        <taxon>Eukaryota</taxon>
        <taxon>Metazoa</taxon>
        <taxon>Ecdysozoa</taxon>
        <taxon>Nematoda</taxon>
        <taxon>Chromadorea</taxon>
        <taxon>Rhabditida</taxon>
        <taxon>Rhabditina</taxon>
        <taxon>Diplogasteromorpha</taxon>
        <taxon>Diplogasteroidea</taxon>
        <taxon>Neodiplogasteridae</taxon>
        <taxon>Pristionchus</taxon>
    </lineage>
</organism>
<evidence type="ECO:0000256" key="1">
    <source>
        <dbReference type="ARBA" id="ARBA00006803"/>
    </source>
</evidence>
<dbReference type="EMBL" id="BTRK01000004">
    <property type="protein sequence ID" value="GMR45930.1"/>
    <property type="molecule type" value="Genomic_DNA"/>
</dbReference>
<keyword evidence="2" id="KW-1133">Transmembrane helix</keyword>
<feature type="non-terminal residue" evidence="3">
    <location>
        <position position="177"/>
    </location>
</feature>
<proteinExistence type="inferred from homology"/>
<keyword evidence="4" id="KW-1185">Reference proteome</keyword>
<feature type="transmembrane region" description="Helical" evidence="2">
    <location>
        <begin position="6"/>
        <end position="30"/>
    </location>
</feature>
<dbReference type="GO" id="GO:0016020">
    <property type="term" value="C:membrane"/>
    <property type="evidence" value="ECO:0007669"/>
    <property type="project" value="InterPro"/>
</dbReference>
<dbReference type="GO" id="GO:0007606">
    <property type="term" value="P:sensory perception of chemical stimulus"/>
    <property type="evidence" value="ECO:0007669"/>
    <property type="project" value="InterPro"/>
</dbReference>
<evidence type="ECO:0000256" key="2">
    <source>
        <dbReference type="SAM" id="Phobius"/>
    </source>
</evidence>
<protein>
    <recommendedName>
        <fullName evidence="5">G protein-coupled receptor</fullName>
    </recommendedName>
</protein>
<keyword evidence="2" id="KW-0472">Membrane</keyword>
<keyword evidence="2" id="KW-0812">Transmembrane</keyword>
<evidence type="ECO:0000313" key="4">
    <source>
        <dbReference type="Proteomes" id="UP001328107"/>
    </source>
</evidence>
<feature type="transmembrane region" description="Helical" evidence="2">
    <location>
        <begin position="69"/>
        <end position="93"/>
    </location>
</feature>
<reference evidence="4" key="1">
    <citation type="submission" date="2022-10" db="EMBL/GenBank/DDBJ databases">
        <title>Genome assembly of Pristionchus species.</title>
        <authorList>
            <person name="Yoshida K."/>
            <person name="Sommer R.J."/>
        </authorList>
    </citation>
    <scope>NUCLEOTIDE SEQUENCE [LARGE SCALE GENOMIC DNA]</scope>
    <source>
        <strain evidence="4">RS5460</strain>
    </source>
</reference>
<dbReference type="AlphaFoldDB" id="A0AAN5HYX4"/>
<comment type="caution">
    <text evidence="3">The sequence shown here is derived from an EMBL/GenBank/DDBJ whole genome shotgun (WGS) entry which is preliminary data.</text>
</comment>
<dbReference type="Proteomes" id="UP001328107">
    <property type="component" value="Unassembled WGS sequence"/>
</dbReference>
<name>A0AAN5HYX4_9BILA</name>
<evidence type="ECO:0008006" key="5">
    <source>
        <dbReference type="Google" id="ProtNLM"/>
    </source>
</evidence>
<comment type="similarity">
    <text evidence="1">Belongs to the nematode receptor-like protein sre family.</text>
</comment>
<feature type="transmembrane region" description="Helical" evidence="2">
    <location>
        <begin position="105"/>
        <end position="125"/>
    </location>
</feature>
<dbReference type="InterPro" id="IPR004151">
    <property type="entry name" value="7TM_GPCR_serpentine_rcpt_Sre"/>
</dbReference>
<gene>
    <name evidence="3" type="ORF">PMAYCL1PPCAC_16125</name>
</gene>
<accession>A0AAN5HYX4</accession>
<dbReference type="Pfam" id="PF03125">
    <property type="entry name" value="Sre"/>
    <property type="match status" value="1"/>
</dbReference>
<evidence type="ECO:0000313" key="3">
    <source>
        <dbReference type="EMBL" id="GMR45930.1"/>
    </source>
</evidence>
<sequence>SGIYPRTYYIFGMLIVAVVVFLAYLVSLPITSRATTRLEMQRFHLNRSNYVNSRFQAFESRRSHRMLRYYIPFQVGTLLTILATATGLTVFLVPSHPSYFLLIQQSAYFLFFPRAIISMLIALLMHPSLRNTVKQILRERDDSNEVPSSTTKHVPVKSLSGNPLNFAAGNQSDMYFQ</sequence>